<dbReference type="Proteomes" id="UP001500909">
    <property type="component" value="Unassembled WGS sequence"/>
</dbReference>
<feature type="compositionally biased region" description="Gly residues" evidence="1">
    <location>
        <begin position="184"/>
        <end position="193"/>
    </location>
</feature>
<name>A0ABP3KW84_9ACTN</name>
<dbReference type="EMBL" id="BAAABY010000045">
    <property type="protein sequence ID" value="GAA0488301.1"/>
    <property type="molecule type" value="Genomic_DNA"/>
</dbReference>
<evidence type="ECO:0008006" key="4">
    <source>
        <dbReference type="Google" id="ProtNLM"/>
    </source>
</evidence>
<feature type="region of interest" description="Disordered" evidence="1">
    <location>
        <begin position="54"/>
        <end position="76"/>
    </location>
</feature>
<evidence type="ECO:0000313" key="3">
    <source>
        <dbReference type="Proteomes" id="UP001500909"/>
    </source>
</evidence>
<proteinExistence type="predicted"/>
<keyword evidence="3" id="KW-1185">Reference proteome</keyword>
<accession>A0ABP3KW84</accession>
<gene>
    <name evidence="2" type="ORF">GCM10010361_61600</name>
</gene>
<feature type="compositionally biased region" description="Basic residues" evidence="1">
    <location>
        <begin position="260"/>
        <end position="270"/>
    </location>
</feature>
<protein>
    <recommendedName>
        <fullName evidence="4">Translation initiation factor IF-2</fullName>
    </recommendedName>
</protein>
<reference evidence="3" key="1">
    <citation type="journal article" date="2019" name="Int. J. Syst. Evol. Microbiol.">
        <title>The Global Catalogue of Microorganisms (GCM) 10K type strain sequencing project: providing services to taxonomists for standard genome sequencing and annotation.</title>
        <authorList>
            <consortium name="The Broad Institute Genomics Platform"/>
            <consortium name="The Broad Institute Genome Sequencing Center for Infectious Disease"/>
            <person name="Wu L."/>
            <person name="Ma J."/>
        </authorList>
    </citation>
    <scope>NUCLEOTIDE SEQUENCE [LARGE SCALE GENOMIC DNA]</scope>
    <source>
        <strain evidence="3">JCM 4805</strain>
    </source>
</reference>
<feature type="region of interest" description="Disordered" evidence="1">
    <location>
        <begin position="1"/>
        <end position="22"/>
    </location>
</feature>
<feature type="compositionally biased region" description="Basic and acidic residues" evidence="1">
    <location>
        <begin position="54"/>
        <end position="64"/>
    </location>
</feature>
<feature type="compositionally biased region" description="Basic residues" evidence="1">
    <location>
        <begin position="65"/>
        <end position="76"/>
    </location>
</feature>
<feature type="compositionally biased region" description="Basic and acidic residues" evidence="1">
    <location>
        <begin position="143"/>
        <end position="161"/>
    </location>
</feature>
<comment type="caution">
    <text evidence="2">The sequence shown here is derived from an EMBL/GenBank/DDBJ whole genome shotgun (WGS) entry which is preliminary data.</text>
</comment>
<sequence>MGGGSRSVGAAPGDDDGGGPAALGELLGAAVRAGSAVTPEGEERAVAAFHAARVAREHATDVRRRGDRHPRAARRVGRPVRAALGALLASVTLGGVAVASMGHFPGSAPERPRPSPTAPGRATPPSLRPDSPTGPVAPLIEPPHTHPEPPRRPGKPTDHHGPHDKRHDKRHDNQWHGGKSHQGKGPGSKGPGNEGKANHGRGGEGQKNKGRTGNTGKGPGGQGSDGEHHEGKRHVSKKDGGKDGKDGKQDHGRRTDGERRHAHGTGHPHK</sequence>
<feature type="compositionally biased region" description="Gly residues" evidence="1">
    <location>
        <begin position="213"/>
        <end position="224"/>
    </location>
</feature>
<dbReference type="RefSeq" id="WP_346098606.1">
    <property type="nucleotide sequence ID" value="NZ_BAAABY010000045.1"/>
</dbReference>
<feature type="compositionally biased region" description="Basic and acidic residues" evidence="1">
    <location>
        <begin position="237"/>
        <end position="259"/>
    </location>
</feature>
<organism evidence="2 3">
    <name type="scientific">Streptomyces olivaceiscleroticus</name>
    <dbReference type="NCBI Taxonomy" id="68245"/>
    <lineage>
        <taxon>Bacteria</taxon>
        <taxon>Bacillati</taxon>
        <taxon>Actinomycetota</taxon>
        <taxon>Actinomycetes</taxon>
        <taxon>Kitasatosporales</taxon>
        <taxon>Streptomycetaceae</taxon>
        <taxon>Streptomyces</taxon>
    </lineage>
</organism>
<evidence type="ECO:0000256" key="1">
    <source>
        <dbReference type="SAM" id="MobiDB-lite"/>
    </source>
</evidence>
<evidence type="ECO:0000313" key="2">
    <source>
        <dbReference type="EMBL" id="GAA0488301.1"/>
    </source>
</evidence>
<feature type="region of interest" description="Disordered" evidence="1">
    <location>
        <begin position="103"/>
        <end position="270"/>
    </location>
</feature>